<comment type="subcellular location">
    <subcellularLocation>
        <location evidence="1">Membrane</location>
        <topology evidence="1">Multi-pass membrane protein</topology>
    </subcellularLocation>
</comment>
<evidence type="ECO:0000256" key="5">
    <source>
        <dbReference type="SAM" id="Phobius"/>
    </source>
</evidence>
<dbReference type="Proteomes" id="UP001153069">
    <property type="component" value="Unassembled WGS sequence"/>
</dbReference>
<dbReference type="GO" id="GO:0016020">
    <property type="term" value="C:membrane"/>
    <property type="evidence" value="ECO:0007669"/>
    <property type="project" value="UniProtKB-SubCell"/>
</dbReference>
<evidence type="ECO:0000313" key="7">
    <source>
        <dbReference type="EMBL" id="CAB9508586.1"/>
    </source>
</evidence>
<dbReference type="Pfam" id="PF14378">
    <property type="entry name" value="PAP2_3"/>
    <property type="match status" value="1"/>
</dbReference>
<reference evidence="7" key="1">
    <citation type="submission" date="2020-06" db="EMBL/GenBank/DDBJ databases">
        <authorList>
            <consortium name="Plant Systems Biology data submission"/>
        </authorList>
    </citation>
    <scope>NUCLEOTIDE SEQUENCE</scope>
    <source>
        <strain evidence="7">D6</strain>
    </source>
</reference>
<feature type="transmembrane region" description="Helical" evidence="5">
    <location>
        <begin position="196"/>
        <end position="215"/>
    </location>
</feature>
<dbReference type="PANTHER" id="PTHR31310">
    <property type="match status" value="1"/>
</dbReference>
<evidence type="ECO:0000256" key="4">
    <source>
        <dbReference type="ARBA" id="ARBA00023136"/>
    </source>
</evidence>
<proteinExistence type="predicted"/>
<dbReference type="CDD" id="cd03386">
    <property type="entry name" value="PAP2_Aur1_like"/>
    <property type="match status" value="1"/>
</dbReference>
<feature type="transmembrane region" description="Helical" evidence="5">
    <location>
        <begin position="335"/>
        <end position="353"/>
    </location>
</feature>
<evidence type="ECO:0000256" key="2">
    <source>
        <dbReference type="ARBA" id="ARBA00022692"/>
    </source>
</evidence>
<keyword evidence="2 5" id="KW-0812">Transmembrane</keyword>
<keyword evidence="8" id="KW-1185">Reference proteome</keyword>
<feature type="transmembrane region" description="Helical" evidence="5">
    <location>
        <begin position="51"/>
        <end position="78"/>
    </location>
</feature>
<accession>A0A9N8HBU8</accession>
<evidence type="ECO:0000313" key="8">
    <source>
        <dbReference type="Proteomes" id="UP001153069"/>
    </source>
</evidence>
<comment type="caution">
    <text evidence="7">The sequence shown here is derived from an EMBL/GenBank/DDBJ whole genome shotgun (WGS) entry which is preliminary data.</text>
</comment>
<protein>
    <submittedName>
        <fullName evidence="7">Integral membrane protein</fullName>
    </submittedName>
</protein>
<evidence type="ECO:0000256" key="1">
    <source>
        <dbReference type="ARBA" id="ARBA00004141"/>
    </source>
</evidence>
<dbReference type="InterPro" id="IPR026841">
    <property type="entry name" value="Aur1/Ipt1"/>
</dbReference>
<feature type="domain" description="Inositolphosphotransferase Aur1/Ipt1" evidence="6">
    <location>
        <begin position="163"/>
        <end position="373"/>
    </location>
</feature>
<evidence type="ECO:0000259" key="6">
    <source>
        <dbReference type="Pfam" id="PF14378"/>
    </source>
</evidence>
<dbReference type="OrthoDB" id="194676at2759"/>
<dbReference type="EMBL" id="CAICTM010000352">
    <property type="protein sequence ID" value="CAB9508586.1"/>
    <property type="molecule type" value="Genomic_DNA"/>
</dbReference>
<dbReference type="InterPro" id="IPR052185">
    <property type="entry name" value="IPC_Synthase-Related"/>
</dbReference>
<dbReference type="PANTHER" id="PTHR31310:SF7">
    <property type="entry name" value="PA-PHOSPHATASE RELATED-FAMILY PROTEIN DDB_G0268928"/>
    <property type="match status" value="1"/>
</dbReference>
<organism evidence="7 8">
    <name type="scientific">Seminavis robusta</name>
    <dbReference type="NCBI Taxonomy" id="568900"/>
    <lineage>
        <taxon>Eukaryota</taxon>
        <taxon>Sar</taxon>
        <taxon>Stramenopiles</taxon>
        <taxon>Ochrophyta</taxon>
        <taxon>Bacillariophyta</taxon>
        <taxon>Bacillariophyceae</taxon>
        <taxon>Bacillariophycidae</taxon>
        <taxon>Naviculales</taxon>
        <taxon>Naviculaceae</taxon>
        <taxon>Seminavis</taxon>
    </lineage>
</organism>
<keyword evidence="3 5" id="KW-1133">Transmembrane helix</keyword>
<dbReference type="AlphaFoldDB" id="A0A9N8HBU8"/>
<sequence length="437" mass="49173">MIRSTSSASSSTTTLKHNLLRRRASSMMCDNNDEQNNLLTRQHDCPRWPRLFAAPICCTILGFLVSPKFLVLGCVYGLTTLRPLYCCYHQHAAATKITLSQQRQKPGQANAQVEAALALHRSLTFQFAMLAFCLWLYEHSRLLCTASNDSNDVVHKAFDMARHIVRWESAVGLAVEPQIQDFFLQHFGWVMVLANTYYAVMHFVVPLGVMARLIIYNKDAQYRYRVGFFLMLSLALVLFIVLPTMPPRLLPSYHAEYIETGQIILSEHDATILEPYWSIIDTMKASETIYNKLHKEGGNPFAALPSMHTGWALWSCLTVLSTLDADNDDNAKTNLLQRIMAVGHVCCIVFVIITTGNHFWLDAVAGAACVLIGRVMAHCLIQWILDVCFSWPALSNLLQRLGPVKAQQQPPGDDWDDELTQELSPRRNGSMAVADIV</sequence>
<name>A0A9N8HBU8_9STRA</name>
<evidence type="ECO:0000256" key="3">
    <source>
        <dbReference type="ARBA" id="ARBA00022989"/>
    </source>
</evidence>
<keyword evidence="4 5" id="KW-0472">Membrane</keyword>
<feature type="transmembrane region" description="Helical" evidence="5">
    <location>
        <begin position="227"/>
        <end position="245"/>
    </location>
</feature>
<gene>
    <name evidence="7" type="ORF">SEMRO_353_G124410.1</name>
</gene>